<dbReference type="Proteomes" id="UP000481861">
    <property type="component" value="Unassembled WGS sequence"/>
</dbReference>
<evidence type="ECO:0000313" key="3">
    <source>
        <dbReference type="EMBL" id="KAF2869082.1"/>
    </source>
</evidence>
<keyword evidence="2" id="KW-0472">Membrane</keyword>
<evidence type="ECO:0000313" key="4">
    <source>
        <dbReference type="Proteomes" id="UP000481861"/>
    </source>
</evidence>
<proteinExistence type="predicted"/>
<name>A0A7C8MBL5_9PLEO</name>
<organism evidence="3 4">
    <name type="scientific">Massariosphaeria phaeospora</name>
    <dbReference type="NCBI Taxonomy" id="100035"/>
    <lineage>
        <taxon>Eukaryota</taxon>
        <taxon>Fungi</taxon>
        <taxon>Dikarya</taxon>
        <taxon>Ascomycota</taxon>
        <taxon>Pezizomycotina</taxon>
        <taxon>Dothideomycetes</taxon>
        <taxon>Pleosporomycetidae</taxon>
        <taxon>Pleosporales</taxon>
        <taxon>Pleosporales incertae sedis</taxon>
        <taxon>Massariosphaeria</taxon>
    </lineage>
</organism>
<reference evidence="3 4" key="1">
    <citation type="submission" date="2020-01" db="EMBL/GenBank/DDBJ databases">
        <authorList>
            <consortium name="DOE Joint Genome Institute"/>
            <person name="Haridas S."/>
            <person name="Albert R."/>
            <person name="Binder M."/>
            <person name="Bloem J."/>
            <person name="Labutti K."/>
            <person name="Salamov A."/>
            <person name="Andreopoulos B."/>
            <person name="Baker S.E."/>
            <person name="Barry K."/>
            <person name="Bills G."/>
            <person name="Bluhm B.H."/>
            <person name="Cannon C."/>
            <person name="Castanera R."/>
            <person name="Culley D.E."/>
            <person name="Daum C."/>
            <person name="Ezra D."/>
            <person name="Gonzalez J.B."/>
            <person name="Henrissat B."/>
            <person name="Kuo A."/>
            <person name="Liang C."/>
            <person name="Lipzen A."/>
            <person name="Lutzoni F."/>
            <person name="Magnuson J."/>
            <person name="Mondo S."/>
            <person name="Nolan M."/>
            <person name="Ohm R."/>
            <person name="Pangilinan J."/>
            <person name="Park H.-J.H."/>
            <person name="Ramirez L."/>
            <person name="Alfaro M."/>
            <person name="Sun H."/>
            <person name="Tritt A."/>
            <person name="Yoshinaga Y."/>
            <person name="Zwiers L.-H.L."/>
            <person name="Turgeon B.G."/>
            <person name="Goodwin S.B."/>
            <person name="Spatafora J.W."/>
            <person name="Crous P.W."/>
            <person name="Grigoriev I.V."/>
        </authorList>
    </citation>
    <scope>NUCLEOTIDE SEQUENCE [LARGE SCALE GENOMIC DNA]</scope>
    <source>
        <strain evidence="3 4">CBS 611.86</strain>
    </source>
</reference>
<comment type="caution">
    <text evidence="3">The sequence shown here is derived from an EMBL/GenBank/DDBJ whole genome shotgun (WGS) entry which is preliminary data.</text>
</comment>
<feature type="region of interest" description="Disordered" evidence="1">
    <location>
        <begin position="1"/>
        <end position="42"/>
    </location>
</feature>
<dbReference type="AlphaFoldDB" id="A0A7C8MBL5"/>
<evidence type="ECO:0000256" key="1">
    <source>
        <dbReference type="SAM" id="MobiDB-lite"/>
    </source>
</evidence>
<accession>A0A7C8MBL5</accession>
<dbReference type="EMBL" id="JAADJZ010000017">
    <property type="protein sequence ID" value="KAF2869082.1"/>
    <property type="molecule type" value="Genomic_DNA"/>
</dbReference>
<keyword evidence="4" id="KW-1185">Reference proteome</keyword>
<sequence>PDDPPPSYDDATRSSTVPLLVGPPPNYGTYEPYSEPDASSVASSEIEQIDRSLPEWVGQAMVVLCFVGVIYIFWRFINDPDGFDG</sequence>
<feature type="non-terminal residue" evidence="3">
    <location>
        <position position="85"/>
    </location>
</feature>
<protein>
    <submittedName>
        <fullName evidence="3">Uncharacterized protein</fullName>
    </submittedName>
</protein>
<dbReference type="OrthoDB" id="3792384at2759"/>
<keyword evidence="2" id="KW-1133">Transmembrane helix</keyword>
<gene>
    <name evidence="3" type="ORF">BDV95DRAFT_457828</name>
</gene>
<keyword evidence="2" id="KW-0812">Transmembrane</keyword>
<feature type="transmembrane region" description="Helical" evidence="2">
    <location>
        <begin position="56"/>
        <end position="77"/>
    </location>
</feature>
<evidence type="ECO:0000256" key="2">
    <source>
        <dbReference type="SAM" id="Phobius"/>
    </source>
</evidence>
<feature type="non-terminal residue" evidence="3">
    <location>
        <position position="1"/>
    </location>
</feature>